<dbReference type="PANTHER" id="PTHR10972">
    <property type="entry name" value="OXYSTEROL-BINDING PROTEIN-RELATED"/>
    <property type="match status" value="1"/>
</dbReference>
<dbReference type="Pfam" id="PF01237">
    <property type="entry name" value="Oxysterol_BP"/>
    <property type="match status" value="1"/>
</dbReference>
<proteinExistence type="inferred from homology"/>
<dbReference type="InterPro" id="IPR018494">
    <property type="entry name" value="Oxysterol-bd_CS"/>
</dbReference>
<dbReference type="GO" id="GO:0016020">
    <property type="term" value="C:membrane"/>
    <property type="evidence" value="ECO:0007669"/>
    <property type="project" value="TreeGrafter"/>
</dbReference>
<dbReference type="FunFam" id="3.30.70.3490:FF:000007">
    <property type="entry name" value="Oxysterol-binding protein-related protein 4B"/>
    <property type="match status" value="1"/>
</dbReference>
<dbReference type="GO" id="GO:0032934">
    <property type="term" value="F:sterol binding"/>
    <property type="evidence" value="ECO:0007669"/>
    <property type="project" value="TreeGrafter"/>
</dbReference>
<dbReference type="Proteomes" id="UP000663760">
    <property type="component" value="Chromosome 14"/>
</dbReference>
<evidence type="ECO:0000256" key="4">
    <source>
        <dbReference type="RuleBase" id="RU003844"/>
    </source>
</evidence>
<dbReference type="SUPFAM" id="SSF144000">
    <property type="entry name" value="Oxysterol-binding protein-like"/>
    <property type="match status" value="1"/>
</dbReference>
<dbReference type="InterPro" id="IPR000648">
    <property type="entry name" value="Oxysterol-bd"/>
</dbReference>
<dbReference type="AlphaFoldDB" id="A0A7I8LEZ1"/>
<dbReference type="PANTHER" id="PTHR10972:SF102">
    <property type="entry name" value="OXYSTEROL-BINDING PROTEIN"/>
    <property type="match status" value="1"/>
</dbReference>
<evidence type="ECO:0000256" key="1">
    <source>
        <dbReference type="ARBA" id="ARBA00003361"/>
    </source>
</evidence>
<dbReference type="GO" id="GO:0006869">
    <property type="term" value="P:lipid transport"/>
    <property type="evidence" value="ECO:0007669"/>
    <property type="project" value="UniProtKB-KW"/>
</dbReference>
<comment type="function">
    <text evidence="1">May be involved in the transport of sterols.</text>
</comment>
<evidence type="ECO:0000313" key="5">
    <source>
        <dbReference type="EMBL" id="CAA2631903.1"/>
    </source>
</evidence>
<gene>
    <name evidence="5" type="ORF">SI7747_14017551</name>
    <name evidence="6" type="ORF">SI8410_14018934</name>
</gene>
<evidence type="ECO:0000256" key="2">
    <source>
        <dbReference type="ARBA" id="ARBA00008842"/>
    </source>
</evidence>
<evidence type="ECO:0000313" key="6">
    <source>
        <dbReference type="EMBL" id="CAA7408256.1"/>
    </source>
</evidence>
<sequence length="384" mass="42766">MTEKQQPERRAVLTAPLSLEGGLTAEHRTPTIVQRVLGLFRSVRPGTDLTHFQLPPQFNLPKSQLQCYGESVYCIAGDILRQCARGETSLERLTAVVAWSISMVRPLAFGQAPFNPVLGETHHVSRGSLNVLLEQVSHHPPVSALHATDAEAKVELVWCQNAVPKFNGTSVEVVIRGERRLNLLSHGESYELSVPALMIKFLPVPGTEWSGIVRIRCRESDLEAELCYHRSHSFLGLGGNSRAVKGKIFRSQTGETLREIHGHWNSKITMKDVFSGKISVLYDAKEAISKLHPPILKDPKGLLSTESAVVWADVSEAVVGRDWDRARVAKRRVEERERRLRAERDASGEIWAPRFFRVTPNKDGGWECRPIAPEVPPAPIVVSV</sequence>
<keyword evidence="7" id="KW-1185">Reference proteome</keyword>
<protein>
    <submittedName>
        <fullName evidence="6">Uncharacterized protein</fullName>
    </submittedName>
</protein>
<dbReference type="GO" id="GO:0005829">
    <property type="term" value="C:cytosol"/>
    <property type="evidence" value="ECO:0007669"/>
    <property type="project" value="TreeGrafter"/>
</dbReference>
<evidence type="ECO:0000313" key="7">
    <source>
        <dbReference type="Proteomes" id="UP000663760"/>
    </source>
</evidence>
<dbReference type="EMBL" id="LR746277">
    <property type="protein sequence ID" value="CAA7408256.1"/>
    <property type="molecule type" value="Genomic_DNA"/>
</dbReference>
<dbReference type="Gene3D" id="3.30.70.3490">
    <property type="match status" value="1"/>
</dbReference>
<keyword evidence="3" id="KW-0445">Lipid transport</keyword>
<organism evidence="6 7">
    <name type="scientific">Spirodela intermedia</name>
    <name type="common">Intermediate duckweed</name>
    <dbReference type="NCBI Taxonomy" id="51605"/>
    <lineage>
        <taxon>Eukaryota</taxon>
        <taxon>Viridiplantae</taxon>
        <taxon>Streptophyta</taxon>
        <taxon>Embryophyta</taxon>
        <taxon>Tracheophyta</taxon>
        <taxon>Spermatophyta</taxon>
        <taxon>Magnoliopsida</taxon>
        <taxon>Liliopsida</taxon>
        <taxon>Araceae</taxon>
        <taxon>Lemnoideae</taxon>
        <taxon>Spirodela</taxon>
    </lineage>
</organism>
<reference evidence="6" key="1">
    <citation type="submission" date="2020-02" db="EMBL/GenBank/DDBJ databases">
        <authorList>
            <person name="Scholz U."/>
            <person name="Mascher M."/>
            <person name="Fiebig A."/>
        </authorList>
    </citation>
    <scope>NUCLEOTIDE SEQUENCE</scope>
</reference>
<dbReference type="FunFam" id="2.40.160.120:FF:000011">
    <property type="entry name" value="Oxysterol-binding protein-related protein 4C"/>
    <property type="match status" value="1"/>
</dbReference>
<dbReference type="PROSITE" id="PS01013">
    <property type="entry name" value="OSBP"/>
    <property type="match status" value="1"/>
</dbReference>
<keyword evidence="3" id="KW-0813">Transport</keyword>
<accession>A0A7I8LEZ1</accession>
<name>A0A7I8LEZ1_SPIIN</name>
<dbReference type="OrthoDB" id="14833at2759"/>
<dbReference type="InterPro" id="IPR037239">
    <property type="entry name" value="OSBP_sf"/>
</dbReference>
<dbReference type="Gene3D" id="2.40.160.120">
    <property type="match status" value="1"/>
</dbReference>
<comment type="similarity">
    <text evidence="2 4">Belongs to the OSBP family.</text>
</comment>
<dbReference type="EMBL" id="LR743601">
    <property type="protein sequence ID" value="CAA2631903.1"/>
    <property type="molecule type" value="Genomic_DNA"/>
</dbReference>
<evidence type="ECO:0000256" key="3">
    <source>
        <dbReference type="ARBA" id="ARBA00023055"/>
    </source>
</evidence>